<keyword evidence="3" id="KW-1185">Reference proteome</keyword>
<dbReference type="RefSeq" id="XP_028470840.1">
    <property type="nucleotide sequence ID" value="XM_028608647.1"/>
</dbReference>
<proteinExistence type="predicted"/>
<evidence type="ECO:0000256" key="1">
    <source>
        <dbReference type="SAM" id="MobiDB-lite"/>
    </source>
</evidence>
<feature type="region of interest" description="Disordered" evidence="1">
    <location>
        <begin position="1"/>
        <end position="21"/>
    </location>
</feature>
<dbReference type="AlphaFoldDB" id="A0A3N2Q8D6"/>
<evidence type="ECO:0000313" key="3">
    <source>
        <dbReference type="Proteomes" id="UP000272025"/>
    </source>
</evidence>
<dbReference type="EMBL" id="ML119051">
    <property type="protein sequence ID" value="ROT43034.1"/>
    <property type="molecule type" value="Genomic_DNA"/>
</dbReference>
<protein>
    <submittedName>
        <fullName evidence="2">Uncharacterized protein</fullName>
    </submittedName>
</protein>
<dbReference type="GeneID" id="39577125"/>
<name>A0A3N2Q8D6_SODAK</name>
<sequence length="142" mass="15983">MVPPANLKERVGIRPTPTPTRCARVKPPEHASHFPVPPAPALDQKGHKSQAYLFFLPLASSNPACNCDRFLEELTFSFFLFLHSFLLSWSNYQADIASSSPFPSLHRPPTYHIPYLYPHNLPTGIGSAGPRRKFGRDRTRDT</sequence>
<dbReference type="Proteomes" id="UP000272025">
    <property type="component" value="Unassembled WGS sequence"/>
</dbReference>
<gene>
    <name evidence="2" type="ORF">SODALDRAFT_29063</name>
</gene>
<evidence type="ECO:0000313" key="2">
    <source>
        <dbReference type="EMBL" id="ROT43034.1"/>
    </source>
</evidence>
<reference evidence="2 3" key="1">
    <citation type="journal article" date="2018" name="Mol. Ecol.">
        <title>The obligate alkalophilic soda-lake fungus Sodiomyces alkalinus has shifted to a protein diet.</title>
        <authorList>
            <person name="Grum-Grzhimaylo A.A."/>
            <person name="Falkoski D.L."/>
            <person name="van den Heuvel J."/>
            <person name="Valero-Jimenez C.A."/>
            <person name="Min B."/>
            <person name="Choi I.G."/>
            <person name="Lipzen A."/>
            <person name="Daum C.G."/>
            <person name="Aanen D.K."/>
            <person name="Tsang A."/>
            <person name="Henrissat B."/>
            <person name="Bilanenko E.N."/>
            <person name="de Vries R.P."/>
            <person name="van Kan J.A.L."/>
            <person name="Grigoriev I.V."/>
            <person name="Debets A.J.M."/>
        </authorList>
    </citation>
    <scope>NUCLEOTIDE SEQUENCE [LARGE SCALE GENOMIC DNA]</scope>
    <source>
        <strain evidence="2 3">F11</strain>
    </source>
</reference>
<accession>A0A3N2Q8D6</accession>
<organism evidence="2 3">
    <name type="scientific">Sodiomyces alkalinus (strain CBS 110278 / VKM F-3762 / F11)</name>
    <name type="common">Alkaliphilic filamentous fungus</name>
    <dbReference type="NCBI Taxonomy" id="1314773"/>
    <lineage>
        <taxon>Eukaryota</taxon>
        <taxon>Fungi</taxon>
        <taxon>Dikarya</taxon>
        <taxon>Ascomycota</taxon>
        <taxon>Pezizomycotina</taxon>
        <taxon>Sordariomycetes</taxon>
        <taxon>Hypocreomycetidae</taxon>
        <taxon>Glomerellales</taxon>
        <taxon>Plectosphaerellaceae</taxon>
        <taxon>Sodiomyces</taxon>
    </lineage>
</organism>